<dbReference type="Proteomes" id="UP000008311">
    <property type="component" value="Unassembled WGS sequence"/>
</dbReference>
<proteinExistence type="predicted"/>
<dbReference type="eggNOG" id="ENOG502SAM5">
    <property type="taxonomic scope" value="Eukaryota"/>
</dbReference>
<evidence type="ECO:0000313" key="3">
    <source>
        <dbReference type="Proteomes" id="UP000008311"/>
    </source>
</evidence>
<evidence type="ECO:0000256" key="1">
    <source>
        <dbReference type="SAM" id="Phobius"/>
    </source>
</evidence>
<keyword evidence="1" id="KW-0472">Membrane</keyword>
<keyword evidence="3" id="KW-1185">Reference proteome</keyword>
<dbReference type="InParanoid" id="B9T2C1"/>
<feature type="transmembrane region" description="Helical" evidence="1">
    <location>
        <begin position="15"/>
        <end position="33"/>
    </location>
</feature>
<keyword evidence="1" id="KW-0812">Transmembrane</keyword>
<protein>
    <submittedName>
        <fullName evidence="2">Uncharacterized protein</fullName>
    </submittedName>
</protein>
<sequence>MDAQSSTLVQDPLRFEFSLLYMLIFLLSVTVGGNTSAGKAICRCGEGYTCVITRTVGPDAGKTYKCTGNCTCVLDGNADEGSIVQQKLESLGESSAYCECGEGWSCVITKT</sequence>
<dbReference type="EMBL" id="EQ974374">
    <property type="protein sequence ID" value="EEF30002.1"/>
    <property type="molecule type" value="Genomic_DNA"/>
</dbReference>
<accession>B9T2C1</accession>
<reference evidence="3" key="1">
    <citation type="journal article" date="2010" name="Nat. Biotechnol.">
        <title>Draft genome sequence of the oilseed species Ricinus communis.</title>
        <authorList>
            <person name="Chan A.P."/>
            <person name="Crabtree J."/>
            <person name="Zhao Q."/>
            <person name="Lorenzi H."/>
            <person name="Orvis J."/>
            <person name="Puiu D."/>
            <person name="Melake-Berhan A."/>
            <person name="Jones K.M."/>
            <person name="Redman J."/>
            <person name="Chen G."/>
            <person name="Cahoon E.B."/>
            <person name="Gedil M."/>
            <person name="Stanke M."/>
            <person name="Haas B.J."/>
            <person name="Wortman J.R."/>
            <person name="Fraser-Liggett C.M."/>
            <person name="Ravel J."/>
            <person name="Rabinowicz P.D."/>
        </authorList>
    </citation>
    <scope>NUCLEOTIDE SEQUENCE [LARGE SCALE GENOMIC DNA]</scope>
    <source>
        <strain evidence="3">cv. Hale</strain>
    </source>
</reference>
<dbReference type="AlphaFoldDB" id="B9T2C1"/>
<name>B9T2C1_RICCO</name>
<keyword evidence="1" id="KW-1133">Transmembrane helix</keyword>
<evidence type="ECO:0000313" key="2">
    <source>
        <dbReference type="EMBL" id="EEF30002.1"/>
    </source>
</evidence>
<gene>
    <name evidence="2" type="ORF">RCOM_0410710</name>
</gene>
<organism evidence="2 3">
    <name type="scientific">Ricinus communis</name>
    <name type="common">Castor bean</name>
    <dbReference type="NCBI Taxonomy" id="3988"/>
    <lineage>
        <taxon>Eukaryota</taxon>
        <taxon>Viridiplantae</taxon>
        <taxon>Streptophyta</taxon>
        <taxon>Embryophyta</taxon>
        <taxon>Tracheophyta</taxon>
        <taxon>Spermatophyta</taxon>
        <taxon>Magnoliopsida</taxon>
        <taxon>eudicotyledons</taxon>
        <taxon>Gunneridae</taxon>
        <taxon>Pentapetalae</taxon>
        <taxon>rosids</taxon>
        <taxon>fabids</taxon>
        <taxon>Malpighiales</taxon>
        <taxon>Euphorbiaceae</taxon>
        <taxon>Acalyphoideae</taxon>
        <taxon>Acalypheae</taxon>
        <taxon>Ricinus</taxon>
    </lineage>
</organism>